<accession>A0A0G1LMU8</accession>
<dbReference type="SUPFAM" id="SSF53756">
    <property type="entry name" value="UDP-Glycosyltransferase/glycogen phosphorylase"/>
    <property type="match status" value="1"/>
</dbReference>
<dbReference type="CDD" id="cd03809">
    <property type="entry name" value="GT4_MtfB-like"/>
    <property type="match status" value="1"/>
</dbReference>
<dbReference type="Pfam" id="PF00534">
    <property type="entry name" value="Glycos_transf_1"/>
    <property type="match status" value="1"/>
</dbReference>
<protein>
    <submittedName>
        <fullName evidence="4">Glycosyltransferase, group 1 family protein</fullName>
    </submittedName>
</protein>
<dbReference type="PANTHER" id="PTHR46401:SF2">
    <property type="entry name" value="GLYCOSYLTRANSFERASE WBBK-RELATED"/>
    <property type="match status" value="1"/>
</dbReference>
<organism evidence="4 5">
    <name type="scientific">candidate division WWE3 bacterium GW2011_GWB1_44_4</name>
    <dbReference type="NCBI Taxonomy" id="1619116"/>
    <lineage>
        <taxon>Bacteria</taxon>
        <taxon>Katanobacteria</taxon>
    </lineage>
</organism>
<reference evidence="4 5" key="1">
    <citation type="journal article" date="2015" name="Nature">
        <title>rRNA introns, odd ribosomes, and small enigmatic genomes across a large radiation of phyla.</title>
        <authorList>
            <person name="Brown C.T."/>
            <person name="Hug L.A."/>
            <person name="Thomas B.C."/>
            <person name="Sharon I."/>
            <person name="Castelle C.J."/>
            <person name="Singh A."/>
            <person name="Wilkins M.J."/>
            <person name="Williams K.H."/>
            <person name="Banfield J.F."/>
        </authorList>
    </citation>
    <scope>NUCLEOTIDE SEQUENCE [LARGE SCALE GENOMIC DNA]</scope>
</reference>
<evidence type="ECO:0000313" key="5">
    <source>
        <dbReference type="Proteomes" id="UP000034783"/>
    </source>
</evidence>
<evidence type="ECO:0000259" key="3">
    <source>
        <dbReference type="Pfam" id="PF13439"/>
    </source>
</evidence>
<comment type="caution">
    <text evidence="4">The sequence shown here is derived from an EMBL/GenBank/DDBJ whole genome shotgun (WGS) entry which is preliminary data.</text>
</comment>
<dbReference type="PANTHER" id="PTHR46401">
    <property type="entry name" value="GLYCOSYLTRANSFERASE WBBK-RELATED"/>
    <property type="match status" value="1"/>
</dbReference>
<evidence type="ECO:0000256" key="1">
    <source>
        <dbReference type="ARBA" id="ARBA00022679"/>
    </source>
</evidence>
<name>A0A0G1LMU8_UNCKA</name>
<dbReference type="GO" id="GO:0016757">
    <property type="term" value="F:glycosyltransferase activity"/>
    <property type="evidence" value="ECO:0007669"/>
    <property type="project" value="InterPro"/>
</dbReference>
<proteinExistence type="predicted"/>
<keyword evidence="1 4" id="KW-0808">Transferase</keyword>
<dbReference type="AlphaFoldDB" id="A0A0G1LMU8"/>
<feature type="domain" description="Glycosyl transferase family 1" evidence="2">
    <location>
        <begin position="196"/>
        <end position="346"/>
    </location>
</feature>
<dbReference type="Pfam" id="PF13439">
    <property type="entry name" value="Glyco_transf_4"/>
    <property type="match status" value="1"/>
</dbReference>
<dbReference type="GO" id="GO:0009103">
    <property type="term" value="P:lipopolysaccharide biosynthetic process"/>
    <property type="evidence" value="ECO:0007669"/>
    <property type="project" value="TreeGrafter"/>
</dbReference>
<dbReference type="InterPro" id="IPR001296">
    <property type="entry name" value="Glyco_trans_1"/>
</dbReference>
<evidence type="ECO:0000313" key="4">
    <source>
        <dbReference type="EMBL" id="KKT70077.1"/>
    </source>
</evidence>
<dbReference type="EMBL" id="LCJD01000003">
    <property type="protein sequence ID" value="KKT70077.1"/>
    <property type="molecule type" value="Genomic_DNA"/>
</dbReference>
<dbReference type="InterPro" id="IPR028098">
    <property type="entry name" value="Glyco_trans_4-like_N"/>
</dbReference>
<gene>
    <name evidence="4" type="ORF">UW65_C0003G0004</name>
</gene>
<dbReference type="Proteomes" id="UP000034783">
    <property type="component" value="Unassembled WGS sequence"/>
</dbReference>
<dbReference type="Gene3D" id="3.40.50.2000">
    <property type="entry name" value="Glycogen Phosphorylase B"/>
    <property type="match status" value="2"/>
</dbReference>
<feature type="domain" description="Glycosyltransferase subfamily 4-like N-terminal" evidence="3">
    <location>
        <begin position="14"/>
        <end position="175"/>
    </location>
</feature>
<evidence type="ECO:0000259" key="2">
    <source>
        <dbReference type="Pfam" id="PF00534"/>
    </source>
</evidence>
<sequence>MRIGIDCRMWNETGIGRYIRNIVGELAKLDNTNQYVVFLLRPEYESLTLPANFKKVCADVRWHSVKEQITLPIIFATEKLDLLHVPHFNVPIFYPGRFVTTIHDITVLKVRTGRATTLPYPVYLLKYISAFLTYFLAIKRSAHVFTVSAFVKDEIVSTFRIKPAKVTIQRCAVDQNFYPRVESEIAAALTRYSVHQPYLFYVGNTHPHKNVERLLMAFGELVPNYPTLTLVIGGKKDFFCHRLEQESKSLPYAGKIKFIGFVDDTDLPAIYSGAEVFVNPSKYEGFGIQVLEAFGCGCKVACSNTTSLPEVGGDCAYYFDPNSASDISQRISQAMLDASEERKTCGFNRVKNFSWQESAVQIHQTYLNFAGKSKP</sequence>